<evidence type="ECO:0000256" key="3">
    <source>
        <dbReference type="HAMAP-Rule" id="MF_01660"/>
    </source>
</evidence>
<gene>
    <name evidence="3" type="primary">menH</name>
    <name evidence="6" type="ORF">ACH50_17575</name>
</gene>
<dbReference type="InterPro" id="IPR000073">
    <property type="entry name" value="AB_hydrolase_1"/>
</dbReference>
<comment type="catalytic activity">
    <reaction evidence="3">
        <text>5-enolpyruvoyl-6-hydroxy-2-succinyl-cyclohex-3-ene-1-carboxylate = (1R,6R)-6-hydroxy-2-succinyl-cyclohexa-2,4-diene-1-carboxylate + pyruvate</text>
        <dbReference type="Rhea" id="RHEA:25597"/>
        <dbReference type="ChEBI" id="CHEBI:15361"/>
        <dbReference type="ChEBI" id="CHEBI:58689"/>
        <dbReference type="ChEBI" id="CHEBI:58818"/>
        <dbReference type="EC" id="4.2.99.20"/>
    </reaction>
</comment>
<reference evidence="6 7" key="1">
    <citation type="submission" date="2015-06" db="EMBL/GenBank/DDBJ databases">
        <title>Genome sequencing of Cronobacter sp. strain DJ34 isolated from petroleum contaminated sludge of Duliajan Oil Fields, Assam, India.</title>
        <authorList>
            <person name="Pal S."/>
            <person name="Banerjee T.D."/>
            <person name="Roy A."/>
            <person name="Sar P."/>
            <person name="Kazy S.K."/>
        </authorList>
    </citation>
    <scope>NUCLEOTIDE SEQUENCE [LARGE SCALE GENOMIC DNA]</scope>
    <source>
        <strain evidence="6 7">DJ34</strain>
    </source>
</reference>
<dbReference type="InterPro" id="IPR022485">
    <property type="entry name" value="SHCHC_synthase_MenH"/>
</dbReference>
<dbReference type="UniPathway" id="UPA01057">
    <property type="reaction ID" value="UER00900"/>
</dbReference>
<dbReference type="AlphaFoldDB" id="A0A0J8VJ13"/>
<keyword evidence="1 3" id="KW-0474">Menaquinone biosynthesis</keyword>
<dbReference type="HAMAP" id="MF_01660">
    <property type="entry name" value="MenH"/>
    <property type="match status" value="1"/>
</dbReference>
<protein>
    <recommendedName>
        <fullName evidence="3 4">2-succinyl-6-hydroxy-2,4-cyclohexadiene-1-carboxylate synthase</fullName>
        <shortName evidence="3">SHCHC synthase</shortName>
        <ecNumber evidence="3 4">4.2.99.20</ecNumber>
    </recommendedName>
</protein>
<comment type="caution">
    <text evidence="6">The sequence shown here is derived from an EMBL/GenBank/DDBJ whole genome shotgun (WGS) entry which is preliminary data.</text>
</comment>
<evidence type="ECO:0000256" key="1">
    <source>
        <dbReference type="ARBA" id="ARBA00022428"/>
    </source>
</evidence>
<evidence type="ECO:0000313" key="6">
    <source>
        <dbReference type="EMBL" id="KMV33072.1"/>
    </source>
</evidence>
<dbReference type="OrthoDB" id="9808398at2"/>
<dbReference type="STRING" id="1121863.GCA_000621185_02597"/>
<dbReference type="Pfam" id="PF12697">
    <property type="entry name" value="Abhydrolase_6"/>
    <property type="match status" value="1"/>
</dbReference>
<organism evidence="6 7">
    <name type="scientific">Franconibacter pulveris</name>
    <dbReference type="NCBI Taxonomy" id="435910"/>
    <lineage>
        <taxon>Bacteria</taxon>
        <taxon>Pseudomonadati</taxon>
        <taxon>Pseudomonadota</taxon>
        <taxon>Gammaproteobacteria</taxon>
        <taxon>Enterobacterales</taxon>
        <taxon>Enterobacteriaceae</taxon>
        <taxon>Franconibacter</taxon>
    </lineage>
</organism>
<keyword evidence="7" id="KW-1185">Reference proteome</keyword>
<comment type="function">
    <text evidence="3">Catalyzes a proton abstraction reaction that results in 2,5-elimination of pyruvate from 2-succinyl-5-enolpyruvyl-6-hydroxy-3-cyclohexene-1-carboxylate (SEPHCHC) and the formation of 2-succinyl-6-hydroxy-2,4-cyclohexadiene-1-carboxylate (SHCHC).</text>
</comment>
<dbReference type="Gene3D" id="3.40.50.1820">
    <property type="entry name" value="alpha/beta hydrolase"/>
    <property type="match status" value="1"/>
</dbReference>
<dbReference type="EC" id="4.2.99.20" evidence="3 4"/>
<dbReference type="RefSeq" id="WP_048888506.1">
    <property type="nucleotide sequence ID" value="NZ_LFEJ01000024.1"/>
</dbReference>
<dbReference type="PANTHER" id="PTHR42916:SF1">
    <property type="entry name" value="PROTEIN PHYLLO, CHLOROPLASTIC"/>
    <property type="match status" value="1"/>
</dbReference>
<dbReference type="NCBIfam" id="TIGR03695">
    <property type="entry name" value="menH_SHCHC"/>
    <property type="match status" value="1"/>
</dbReference>
<proteinExistence type="inferred from homology"/>
<keyword evidence="2 3" id="KW-0456">Lyase</keyword>
<comment type="similarity">
    <text evidence="3">Belongs to the AB hydrolase superfamily. MenH family.</text>
</comment>
<sequence>MKLHAKVKRSACANQPWLVWLHGFLGNHEEWLPVATLLPQWSHLFIDLPGHGESSRIAAQNSQQVSKWLAETVSSYNILKYWLAGYSLGGRIAMQYACQQEISGLLGVIVEGGHPGLTSAAEREARREADGRWAQRLREQPLSLVLDAWYRQPVFASLTEAQRAALVTLRSRNNPQALAAMLEATSLGRQPDLHAPLAKLGLPFHYLYGEKDNKFGALATQLTASRHPIAAAGHNAHRENPQAVANCITDILLQHAKEEP</sequence>
<dbReference type="EMBL" id="LFEJ01000024">
    <property type="protein sequence ID" value="KMV33072.1"/>
    <property type="molecule type" value="Genomic_DNA"/>
</dbReference>
<evidence type="ECO:0000313" key="7">
    <source>
        <dbReference type="Proteomes" id="UP000037315"/>
    </source>
</evidence>
<dbReference type="InterPro" id="IPR029058">
    <property type="entry name" value="AB_hydrolase_fold"/>
</dbReference>
<evidence type="ECO:0000256" key="2">
    <source>
        <dbReference type="ARBA" id="ARBA00023239"/>
    </source>
</evidence>
<comment type="subunit">
    <text evidence="3">Monomer.</text>
</comment>
<dbReference type="Proteomes" id="UP000037315">
    <property type="component" value="Unassembled WGS sequence"/>
</dbReference>
<feature type="domain" description="AB hydrolase-1" evidence="5">
    <location>
        <begin position="18"/>
        <end position="245"/>
    </location>
</feature>
<dbReference type="GO" id="GO:0009234">
    <property type="term" value="P:menaquinone biosynthetic process"/>
    <property type="evidence" value="ECO:0007669"/>
    <property type="project" value="UniProtKB-UniRule"/>
</dbReference>
<dbReference type="PANTHER" id="PTHR42916">
    <property type="entry name" value="2-SUCCINYL-5-ENOLPYRUVYL-6-HYDROXY-3-CYCLOHEXENE-1-CARBOXYLATE SYNTHASE"/>
    <property type="match status" value="1"/>
</dbReference>
<dbReference type="NCBIfam" id="NF008340">
    <property type="entry name" value="PRK11126.1"/>
    <property type="match status" value="1"/>
</dbReference>
<comment type="pathway">
    <text evidence="3">Quinol/quinone metabolism; menaquinone biosynthesis.</text>
</comment>
<dbReference type="PATRIC" id="fig|1656095.3.peg.2169"/>
<accession>A0A0J8VJ13</accession>
<evidence type="ECO:0000259" key="5">
    <source>
        <dbReference type="Pfam" id="PF12697"/>
    </source>
</evidence>
<name>A0A0J8VJ13_9ENTR</name>
<dbReference type="GO" id="GO:0070205">
    <property type="term" value="F:2-succinyl-6-hydroxy-2,4-cyclohexadiene-1-carboxylate synthase activity"/>
    <property type="evidence" value="ECO:0007669"/>
    <property type="project" value="UniProtKB-UniRule"/>
</dbReference>
<comment type="pathway">
    <text evidence="3">Quinol/quinone metabolism; 1,4-dihydroxy-2-naphthoate biosynthesis; 1,4-dihydroxy-2-naphthoate from chorismate: step 3/7.</text>
</comment>
<dbReference type="SUPFAM" id="SSF53474">
    <property type="entry name" value="alpha/beta-Hydrolases"/>
    <property type="match status" value="1"/>
</dbReference>
<dbReference type="UniPathway" id="UPA00079"/>
<evidence type="ECO:0000256" key="4">
    <source>
        <dbReference type="NCBIfam" id="TIGR03695"/>
    </source>
</evidence>